<dbReference type="Proteomes" id="UP000228568">
    <property type="component" value="Unassembled WGS sequence"/>
</dbReference>
<dbReference type="PANTHER" id="PTHR47618:SF1">
    <property type="entry name" value="BIFUNCTIONAL OLIGORIBONUCLEASE AND PAP PHOSPHATASE NRNA"/>
    <property type="match status" value="1"/>
</dbReference>
<comment type="caution">
    <text evidence="2">The sequence shown here is derived from an EMBL/GenBank/DDBJ whole genome shotgun (WGS) entry which is preliminary data.</text>
</comment>
<feature type="domain" description="DDH" evidence="1">
    <location>
        <begin position="19"/>
        <end position="212"/>
    </location>
</feature>
<evidence type="ECO:0000259" key="1">
    <source>
        <dbReference type="Pfam" id="PF01368"/>
    </source>
</evidence>
<name>A0A2M7VAT7_9BACT</name>
<dbReference type="Gene3D" id="3.10.310.30">
    <property type="match status" value="1"/>
</dbReference>
<dbReference type="InterPro" id="IPR051319">
    <property type="entry name" value="Oligoribo/pAp-PDE_c-di-AMP_PDE"/>
</dbReference>
<accession>A0A2M7VAT7</accession>
<dbReference type="InterPro" id="IPR001667">
    <property type="entry name" value="DDH_dom"/>
</dbReference>
<dbReference type="InterPro" id="IPR038763">
    <property type="entry name" value="DHH_sf"/>
</dbReference>
<gene>
    <name evidence="2" type="ORF">COX81_00125</name>
</gene>
<reference evidence="3" key="1">
    <citation type="submission" date="2017-09" db="EMBL/GenBank/DDBJ databases">
        <title>Depth-based differentiation of microbial function through sediment-hosted aquifers and enrichment of novel symbionts in the deep terrestrial subsurface.</title>
        <authorList>
            <person name="Probst A.J."/>
            <person name="Ladd B."/>
            <person name="Jarett J.K."/>
            <person name="Geller-Mcgrath D.E."/>
            <person name="Sieber C.M.K."/>
            <person name="Emerson J.B."/>
            <person name="Anantharaman K."/>
            <person name="Thomas B.C."/>
            <person name="Malmstrom R."/>
            <person name="Stieglmeier M."/>
            <person name="Klingl A."/>
            <person name="Woyke T."/>
            <person name="Ryan C.M."/>
            <person name="Banfield J.F."/>
        </authorList>
    </citation>
    <scope>NUCLEOTIDE SEQUENCE [LARGE SCALE GENOMIC DNA]</scope>
</reference>
<sequence>MSLNEAEQIRQLLEQKKHILITFRKDYTGDSIASAIALLLFLKGMEKRADIICEGFELPKKFAFLRRSDRIKKAFSHLQKFVINVDTTETGLEELSYDLKNEKLRIFITPKKGFLTRDNIQTAQSDFKYDLIFTLDTPNLESLGNLYDSNAELFYQTPLVNIDYHPTNEHYGQINIIDLTATSTTEVLFEILKKIEEKFITNHTATAILTGMIVNTQSFKSGNVKPHTLALASKLMDIGADRERIIQNLYQTRTIPALKLWGQALAHLEIDDSIGLVSTIITRDDFLRSGASEQDLYDIINELIANSPEAKIILLLHEHSDKNKNNAIHGIIHTEKEFNTRRLLPTYKLQGEQNHSSFTIENKSLKEAEKEIRTQIKKKIDQ</sequence>
<evidence type="ECO:0000313" key="3">
    <source>
        <dbReference type="Proteomes" id="UP000228568"/>
    </source>
</evidence>
<dbReference type="Gene3D" id="3.90.1640.10">
    <property type="entry name" value="inorganic pyrophosphatase (n-terminal core)"/>
    <property type="match status" value="2"/>
</dbReference>
<proteinExistence type="predicted"/>
<organism evidence="2 3">
    <name type="scientific">Candidatus Magasanikbacteria bacterium CG_4_10_14_0_2_um_filter_37_12</name>
    <dbReference type="NCBI Taxonomy" id="1974637"/>
    <lineage>
        <taxon>Bacteria</taxon>
        <taxon>Candidatus Magasanikiibacteriota</taxon>
    </lineage>
</organism>
<dbReference type="SUPFAM" id="SSF64182">
    <property type="entry name" value="DHH phosphoesterases"/>
    <property type="match status" value="1"/>
</dbReference>
<evidence type="ECO:0000313" key="2">
    <source>
        <dbReference type="EMBL" id="PIZ95889.1"/>
    </source>
</evidence>
<dbReference type="EMBL" id="PFPK01000002">
    <property type="protein sequence ID" value="PIZ95889.1"/>
    <property type="molecule type" value="Genomic_DNA"/>
</dbReference>
<dbReference type="PANTHER" id="PTHR47618">
    <property type="entry name" value="BIFUNCTIONAL OLIGORIBONUCLEASE AND PAP PHOSPHATASE NRNA"/>
    <property type="match status" value="1"/>
</dbReference>
<dbReference type="Pfam" id="PF01368">
    <property type="entry name" value="DHH"/>
    <property type="match status" value="1"/>
</dbReference>
<dbReference type="AlphaFoldDB" id="A0A2M7VAT7"/>
<protein>
    <recommendedName>
        <fullName evidence="1">DDH domain-containing protein</fullName>
    </recommendedName>
</protein>